<evidence type="ECO:0000313" key="10">
    <source>
        <dbReference type="EMBL" id="BBK24569.1"/>
    </source>
</evidence>
<gene>
    <name evidence="10" type="ORF">Dia5BBH33_05040</name>
</gene>
<evidence type="ECO:0000256" key="3">
    <source>
        <dbReference type="ARBA" id="ARBA00022679"/>
    </source>
</evidence>
<comment type="subcellular location">
    <subcellularLocation>
        <location evidence="1">Cell membrane</location>
        <topology evidence="1">Multi-pass membrane protein</topology>
    </subcellularLocation>
</comment>
<sequence length="713" mass="81699">MTRKKIKAGKASAGKKDLPGKKPADEIKKEINEIKEPDKEPVKKMEKRESLGHWKRWWAIATLVPFTIALFLSWYFGAPGGYAFASQIKVFLLFLQVGFVTAYFIRHDLKKAALHLWLTIAFLWALGLIVPFLSTQTNVLLDMSDISGELSTPLYLFISCLTAAWILPGKWRTIARIICALLIVVYVLIQFTYIGYYFITHSLISINMLLALAQTNLAETMEYIQVNIPYAGIAVGVTAVLLLGWLIYHNSRFSFDRVESVSRKTWFAMLGLFIVNLGLCGLSIGGTRIAQVYAETYETLQSFHDFQKIVEARRNMRIKDPEIIEKLKAAPDGVYVLVIGESLTRDHMNVYGYERDTTPFQSQAAIDPHYVFFNHAYSCYTQTVQVLTEALTEKNQYNDMALANAYSIIDMAREAGFHTTWISNQSRFGIWDTPIGAIGSACDDQYWINQYVGTDVITKDYDTVLVPYLKKVDPNNRRQLIVIHLMGSHVSYWDRYPSEFYHWSEDQGKVRSTSEIMNDEYDNSVLFNDYVMGSIMNSATNYLHADSVMYFSDHGEQVTERPGHNADQFDFTMVHIPFWVYTSPQYERERPEEFRMMLERRNMPFTNDMLYDTFLGIMGIKAAHYDPTDDFFSPKYDKDVTTLMTMYGNIMIRNDVEQLGSDKAANDAAWNQGLQDRARASGSDEFDWSRFKPVKISAKPMPEVENEGLSQAS</sequence>
<dbReference type="EMBL" id="AP019697">
    <property type="protein sequence ID" value="BBK24569.1"/>
    <property type="molecule type" value="Genomic_DNA"/>
</dbReference>
<feature type="transmembrane region" description="Helical" evidence="8">
    <location>
        <begin position="82"/>
        <end position="105"/>
    </location>
</feature>
<dbReference type="PANTHER" id="PTHR30443">
    <property type="entry name" value="INNER MEMBRANE PROTEIN"/>
    <property type="match status" value="1"/>
</dbReference>
<evidence type="ECO:0000256" key="7">
    <source>
        <dbReference type="SAM" id="MobiDB-lite"/>
    </source>
</evidence>
<feature type="transmembrane region" description="Helical" evidence="8">
    <location>
        <begin position="178"/>
        <end position="199"/>
    </location>
</feature>
<keyword evidence="5 8" id="KW-1133">Transmembrane helix</keyword>
<organism evidence="10 11">
    <name type="scientific">Dialister hominis</name>
    <dbReference type="NCBI Taxonomy" id="2582419"/>
    <lineage>
        <taxon>Bacteria</taxon>
        <taxon>Bacillati</taxon>
        <taxon>Bacillota</taxon>
        <taxon>Negativicutes</taxon>
        <taxon>Veillonellales</taxon>
        <taxon>Veillonellaceae</taxon>
        <taxon>Dialister</taxon>
    </lineage>
</organism>
<keyword evidence="11" id="KW-1185">Reference proteome</keyword>
<dbReference type="InterPro" id="IPR058130">
    <property type="entry name" value="PEA_transf_C"/>
</dbReference>
<dbReference type="Gene3D" id="3.40.720.10">
    <property type="entry name" value="Alkaline Phosphatase, subunit A"/>
    <property type="match status" value="1"/>
</dbReference>
<feature type="transmembrane region" description="Helical" evidence="8">
    <location>
        <begin position="267"/>
        <end position="286"/>
    </location>
</feature>
<feature type="transmembrane region" description="Helical" evidence="8">
    <location>
        <begin position="228"/>
        <end position="247"/>
    </location>
</feature>
<evidence type="ECO:0000256" key="5">
    <source>
        <dbReference type="ARBA" id="ARBA00022989"/>
    </source>
</evidence>
<keyword evidence="3 10" id="KW-0808">Transferase</keyword>
<reference evidence="11" key="1">
    <citation type="submission" date="2019-05" db="EMBL/GenBank/DDBJ databases">
        <title>Complete genome sequencing of Dialister sp. strain 5BBH33.</title>
        <authorList>
            <person name="Sakamoto M."/>
            <person name="Murakami T."/>
            <person name="Mori H."/>
        </authorList>
    </citation>
    <scope>NUCLEOTIDE SEQUENCE [LARGE SCALE GENOMIC DNA]</scope>
    <source>
        <strain evidence="11">5BBH33</strain>
    </source>
</reference>
<keyword evidence="4 8" id="KW-0812">Transmembrane</keyword>
<dbReference type="Pfam" id="PF00884">
    <property type="entry name" value="Sulfatase"/>
    <property type="match status" value="1"/>
</dbReference>
<dbReference type="InterPro" id="IPR040423">
    <property type="entry name" value="PEA_transferase"/>
</dbReference>
<dbReference type="GO" id="GO:0009244">
    <property type="term" value="P:lipopolysaccharide core region biosynthetic process"/>
    <property type="evidence" value="ECO:0007669"/>
    <property type="project" value="TreeGrafter"/>
</dbReference>
<dbReference type="AlphaFoldDB" id="A0A8D4UTR7"/>
<evidence type="ECO:0000256" key="4">
    <source>
        <dbReference type="ARBA" id="ARBA00022692"/>
    </source>
</evidence>
<feature type="transmembrane region" description="Helical" evidence="8">
    <location>
        <begin position="112"/>
        <end position="134"/>
    </location>
</feature>
<feature type="transmembrane region" description="Helical" evidence="8">
    <location>
        <begin position="154"/>
        <end position="171"/>
    </location>
</feature>
<dbReference type="RefSeq" id="WP_022382815.1">
    <property type="nucleotide sequence ID" value="NZ_DAWCRW010000062.1"/>
</dbReference>
<evidence type="ECO:0000313" key="11">
    <source>
        <dbReference type="Proteomes" id="UP000320585"/>
    </source>
</evidence>
<evidence type="ECO:0000256" key="2">
    <source>
        <dbReference type="ARBA" id="ARBA00022475"/>
    </source>
</evidence>
<keyword evidence="2" id="KW-1003">Cell membrane</keyword>
<feature type="compositionally biased region" description="Basic and acidic residues" evidence="7">
    <location>
        <begin position="14"/>
        <end position="27"/>
    </location>
</feature>
<evidence type="ECO:0000259" key="9">
    <source>
        <dbReference type="Pfam" id="PF00884"/>
    </source>
</evidence>
<dbReference type="GO" id="GO:0016776">
    <property type="term" value="F:phosphotransferase activity, phosphate group as acceptor"/>
    <property type="evidence" value="ECO:0007669"/>
    <property type="project" value="TreeGrafter"/>
</dbReference>
<dbReference type="Proteomes" id="UP000320585">
    <property type="component" value="Chromosome"/>
</dbReference>
<feature type="domain" description="Sulfatase N-terminal" evidence="9">
    <location>
        <begin position="335"/>
        <end position="620"/>
    </location>
</feature>
<dbReference type="PANTHER" id="PTHR30443:SF0">
    <property type="entry name" value="PHOSPHOETHANOLAMINE TRANSFERASE EPTA"/>
    <property type="match status" value="1"/>
</dbReference>
<dbReference type="CDD" id="cd16017">
    <property type="entry name" value="LptA"/>
    <property type="match status" value="1"/>
</dbReference>
<evidence type="ECO:0000256" key="1">
    <source>
        <dbReference type="ARBA" id="ARBA00004651"/>
    </source>
</evidence>
<dbReference type="GO" id="GO:0005886">
    <property type="term" value="C:plasma membrane"/>
    <property type="evidence" value="ECO:0007669"/>
    <property type="project" value="UniProtKB-SubCell"/>
</dbReference>
<evidence type="ECO:0000256" key="6">
    <source>
        <dbReference type="ARBA" id="ARBA00023136"/>
    </source>
</evidence>
<feature type="transmembrane region" description="Helical" evidence="8">
    <location>
        <begin position="57"/>
        <end position="76"/>
    </location>
</feature>
<dbReference type="SUPFAM" id="SSF53649">
    <property type="entry name" value="Alkaline phosphatase-like"/>
    <property type="match status" value="1"/>
</dbReference>
<name>A0A8D4UTR7_9FIRM</name>
<dbReference type="InterPro" id="IPR000917">
    <property type="entry name" value="Sulfatase_N"/>
</dbReference>
<accession>A0A8D4UTR7</accession>
<dbReference type="KEGG" id="dho:Dia5BBH33_05040"/>
<keyword evidence="6 8" id="KW-0472">Membrane</keyword>
<dbReference type="InterPro" id="IPR017850">
    <property type="entry name" value="Alkaline_phosphatase_core_sf"/>
</dbReference>
<protein>
    <submittedName>
        <fullName evidence="10">Phosphoethanolamine transferase CptA</fullName>
    </submittedName>
</protein>
<proteinExistence type="predicted"/>
<evidence type="ECO:0000256" key="8">
    <source>
        <dbReference type="SAM" id="Phobius"/>
    </source>
</evidence>
<feature type="region of interest" description="Disordered" evidence="7">
    <location>
        <begin position="1"/>
        <end position="27"/>
    </location>
</feature>